<evidence type="ECO:0000256" key="1">
    <source>
        <dbReference type="SAM" id="Phobius"/>
    </source>
</evidence>
<dbReference type="CDD" id="cd06259">
    <property type="entry name" value="YdcF-like"/>
    <property type="match status" value="1"/>
</dbReference>
<reference evidence="5 6" key="1">
    <citation type="submission" date="2020-04" db="EMBL/GenBank/DDBJ databases">
        <title>The Epidemiology and Molecular Characteristics of Linezolid-Resistant Staphylococcus capitis in Huashan Hospital, Shanghai.</title>
        <authorList>
            <person name="Ding L."/>
            <person name="Li P."/>
            <person name="Yang Y."/>
            <person name="Lin D."/>
            <person name="Xu X."/>
        </authorList>
    </citation>
    <scope>NUCLEOTIDE SEQUENCE [LARGE SCALE GENOMIC DNA]</scope>
    <source>
        <strain evidence="4 6">12-86</strain>
        <strain evidence="3 5">17-84</strain>
    </source>
</reference>
<dbReference type="PANTHER" id="PTHR30336">
    <property type="entry name" value="INNER MEMBRANE PROTEIN, PROBABLE PERMEASE"/>
    <property type="match status" value="1"/>
</dbReference>
<dbReference type="GO" id="GO:0043164">
    <property type="term" value="P:Gram-negative-bacterium-type cell wall biogenesis"/>
    <property type="evidence" value="ECO:0007669"/>
    <property type="project" value="TreeGrafter"/>
</dbReference>
<dbReference type="Proteomes" id="UP000538955">
    <property type="component" value="Unassembled WGS sequence"/>
</dbReference>
<dbReference type="InterPro" id="IPR014729">
    <property type="entry name" value="Rossmann-like_a/b/a_fold"/>
</dbReference>
<organism evidence="4 6">
    <name type="scientific">Staphylococcus capitis</name>
    <dbReference type="NCBI Taxonomy" id="29388"/>
    <lineage>
        <taxon>Bacteria</taxon>
        <taxon>Bacillati</taxon>
        <taxon>Bacillota</taxon>
        <taxon>Bacilli</taxon>
        <taxon>Bacillales</taxon>
        <taxon>Staphylococcaceae</taxon>
        <taxon>Staphylococcus</taxon>
    </lineage>
</organism>
<name>A0A7X9ZHS6_STACP</name>
<dbReference type="RefSeq" id="WP_023351241.1">
    <property type="nucleotide sequence ID" value="NZ_CBCPJN010000002.1"/>
</dbReference>
<keyword evidence="5" id="KW-1185">Reference proteome</keyword>
<evidence type="ECO:0000259" key="2">
    <source>
        <dbReference type="Pfam" id="PF02698"/>
    </source>
</evidence>
<comment type="caution">
    <text evidence="4">The sequence shown here is derived from an EMBL/GenBank/DDBJ whole genome shotgun (WGS) entry which is preliminary data.</text>
</comment>
<sequence length="320" mass="36804">MISIILTIIAFILIASLYVNQPLTLNLRAYISTIIIGFIITIYHLIHLTIPYDLTSLMLIASLFILIKHRHLFNFKRGRLFLKHMFIYLYRIILFLSACIYISTVDIPIINGLALWFATIAYSTIFAFICYISWSSAYGSHLFSKNVDLIMVLGAGIFTEEVTPMLAERLNCAIKVYESQKHSPYMLVSGGQGPDEPITEALAMKRYLIAKGVPEKRILMEEQSTNTYTNFQYSKPIIEGHFGRRAQFLCVTSQFHILRSLRLANKVGLEFYGLGSHTPYHFFSIALIKDFLGLMYQYKVILTIYFAIIFWVSLIRMIIV</sequence>
<dbReference type="EMBL" id="JABBLX010000044">
    <property type="protein sequence ID" value="NMK98546.1"/>
    <property type="molecule type" value="Genomic_DNA"/>
</dbReference>
<feature type="transmembrane region" description="Helical" evidence="1">
    <location>
        <begin position="35"/>
        <end position="67"/>
    </location>
</feature>
<feature type="transmembrane region" description="Helical" evidence="1">
    <location>
        <begin position="300"/>
        <end position="319"/>
    </location>
</feature>
<dbReference type="InterPro" id="IPR051599">
    <property type="entry name" value="Cell_Envelope_Assoc"/>
</dbReference>
<dbReference type="Pfam" id="PF02698">
    <property type="entry name" value="DUF218"/>
    <property type="match status" value="1"/>
</dbReference>
<keyword evidence="1" id="KW-0812">Transmembrane</keyword>
<dbReference type="GO" id="GO:0005886">
    <property type="term" value="C:plasma membrane"/>
    <property type="evidence" value="ECO:0007669"/>
    <property type="project" value="TreeGrafter"/>
</dbReference>
<evidence type="ECO:0000313" key="4">
    <source>
        <dbReference type="EMBL" id="NMK98546.1"/>
    </source>
</evidence>
<feature type="transmembrane region" description="Helical" evidence="1">
    <location>
        <begin position="88"/>
        <end position="107"/>
    </location>
</feature>
<dbReference type="AlphaFoldDB" id="A0A7X9ZHS6"/>
<gene>
    <name evidence="4" type="ORF">HHM13_10785</name>
    <name evidence="3" type="ORF">HHM24_10855</name>
</gene>
<dbReference type="EMBL" id="JABBMI010000080">
    <property type="protein sequence ID" value="NMK55216.1"/>
    <property type="molecule type" value="Genomic_DNA"/>
</dbReference>
<keyword evidence="1" id="KW-1133">Transmembrane helix</keyword>
<dbReference type="InterPro" id="IPR003848">
    <property type="entry name" value="DUF218"/>
</dbReference>
<dbReference type="Proteomes" id="UP000550736">
    <property type="component" value="Unassembled WGS sequence"/>
</dbReference>
<dbReference type="Gene3D" id="3.40.50.620">
    <property type="entry name" value="HUPs"/>
    <property type="match status" value="1"/>
</dbReference>
<feature type="domain" description="DUF218" evidence="2">
    <location>
        <begin position="148"/>
        <end position="271"/>
    </location>
</feature>
<accession>A0A7X9ZHS6</accession>
<evidence type="ECO:0000313" key="5">
    <source>
        <dbReference type="Proteomes" id="UP000538955"/>
    </source>
</evidence>
<dbReference type="PANTHER" id="PTHR30336:SF18">
    <property type="entry name" value="MEMBRANE PROTEIN"/>
    <property type="match status" value="1"/>
</dbReference>
<keyword evidence="1" id="KW-0472">Membrane</keyword>
<protein>
    <submittedName>
        <fullName evidence="4">YdcF family protein</fullName>
    </submittedName>
</protein>
<evidence type="ECO:0000313" key="6">
    <source>
        <dbReference type="Proteomes" id="UP000550736"/>
    </source>
</evidence>
<dbReference type="GO" id="GO:0000270">
    <property type="term" value="P:peptidoglycan metabolic process"/>
    <property type="evidence" value="ECO:0007669"/>
    <property type="project" value="TreeGrafter"/>
</dbReference>
<proteinExistence type="predicted"/>
<evidence type="ECO:0000313" key="3">
    <source>
        <dbReference type="EMBL" id="NMK55216.1"/>
    </source>
</evidence>
<feature type="transmembrane region" description="Helical" evidence="1">
    <location>
        <begin position="113"/>
        <end position="134"/>
    </location>
</feature>